<name>A0A9D4QI08_RHISA</name>
<proteinExistence type="predicted"/>
<gene>
    <name evidence="2" type="ORF">HPB52_001759</name>
</gene>
<sequence length="128" mass="13860">MFRSTSSGAELLWQSQSEASLVHQLRKPRTTVVVAASGLFLVLLLVAIGVALRPRKESQPDFDVLHPAIARLFTANFSIDTIGDEGGSGVASVDSARLPMPLLAFGKRDSNSSALRRPEKVMEELDKL</sequence>
<dbReference type="Proteomes" id="UP000821837">
    <property type="component" value="Chromosome 1"/>
</dbReference>
<dbReference type="AlphaFoldDB" id="A0A9D4QI08"/>
<organism evidence="2 3">
    <name type="scientific">Rhipicephalus sanguineus</name>
    <name type="common">Brown dog tick</name>
    <name type="synonym">Ixodes sanguineus</name>
    <dbReference type="NCBI Taxonomy" id="34632"/>
    <lineage>
        <taxon>Eukaryota</taxon>
        <taxon>Metazoa</taxon>
        <taxon>Ecdysozoa</taxon>
        <taxon>Arthropoda</taxon>
        <taxon>Chelicerata</taxon>
        <taxon>Arachnida</taxon>
        <taxon>Acari</taxon>
        <taxon>Parasitiformes</taxon>
        <taxon>Ixodida</taxon>
        <taxon>Ixodoidea</taxon>
        <taxon>Ixodidae</taxon>
        <taxon>Rhipicephalinae</taxon>
        <taxon>Rhipicephalus</taxon>
        <taxon>Rhipicephalus</taxon>
    </lineage>
</organism>
<protein>
    <submittedName>
        <fullName evidence="2">Uncharacterized protein</fullName>
    </submittedName>
</protein>
<reference evidence="2" key="2">
    <citation type="submission" date="2021-09" db="EMBL/GenBank/DDBJ databases">
        <authorList>
            <person name="Jia N."/>
            <person name="Wang J."/>
            <person name="Shi W."/>
            <person name="Du L."/>
            <person name="Sun Y."/>
            <person name="Zhan W."/>
            <person name="Jiang J."/>
            <person name="Wang Q."/>
            <person name="Zhang B."/>
            <person name="Ji P."/>
            <person name="Sakyi L.B."/>
            <person name="Cui X."/>
            <person name="Yuan T."/>
            <person name="Jiang B."/>
            <person name="Yang W."/>
            <person name="Lam T.T.-Y."/>
            <person name="Chang Q."/>
            <person name="Ding S."/>
            <person name="Wang X."/>
            <person name="Zhu J."/>
            <person name="Ruan X."/>
            <person name="Zhao L."/>
            <person name="Wei J."/>
            <person name="Que T."/>
            <person name="Du C."/>
            <person name="Cheng J."/>
            <person name="Dai P."/>
            <person name="Han X."/>
            <person name="Huang E."/>
            <person name="Gao Y."/>
            <person name="Liu J."/>
            <person name="Shao H."/>
            <person name="Ye R."/>
            <person name="Li L."/>
            <person name="Wei W."/>
            <person name="Wang X."/>
            <person name="Wang C."/>
            <person name="Huo Q."/>
            <person name="Li W."/>
            <person name="Guo W."/>
            <person name="Chen H."/>
            <person name="Chen S."/>
            <person name="Zhou L."/>
            <person name="Zhou L."/>
            <person name="Ni X."/>
            <person name="Tian J."/>
            <person name="Zhou Y."/>
            <person name="Sheng Y."/>
            <person name="Liu T."/>
            <person name="Pan Y."/>
            <person name="Xia L."/>
            <person name="Li J."/>
            <person name="Zhao F."/>
            <person name="Cao W."/>
        </authorList>
    </citation>
    <scope>NUCLEOTIDE SEQUENCE</scope>
    <source>
        <strain evidence="2">Rsan-2018</strain>
        <tissue evidence="2">Larvae</tissue>
    </source>
</reference>
<accession>A0A9D4QI08</accession>
<keyword evidence="1" id="KW-0812">Transmembrane</keyword>
<evidence type="ECO:0000256" key="1">
    <source>
        <dbReference type="SAM" id="Phobius"/>
    </source>
</evidence>
<comment type="caution">
    <text evidence="2">The sequence shown here is derived from an EMBL/GenBank/DDBJ whole genome shotgun (WGS) entry which is preliminary data.</text>
</comment>
<keyword evidence="3" id="KW-1185">Reference proteome</keyword>
<feature type="transmembrane region" description="Helical" evidence="1">
    <location>
        <begin position="32"/>
        <end position="52"/>
    </location>
</feature>
<dbReference type="EMBL" id="JABSTV010001245">
    <property type="protein sequence ID" value="KAH7981911.1"/>
    <property type="molecule type" value="Genomic_DNA"/>
</dbReference>
<keyword evidence="1" id="KW-1133">Transmembrane helix</keyword>
<evidence type="ECO:0000313" key="2">
    <source>
        <dbReference type="EMBL" id="KAH7981911.1"/>
    </source>
</evidence>
<keyword evidence="1" id="KW-0472">Membrane</keyword>
<evidence type="ECO:0000313" key="3">
    <source>
        <dbReference type="Proteomes" id="UP000821837"/>
    </source>
</evidence>
<reference evidence="2" key="1">
    <citation type="journal article" date="2020" name="Cell">
        <title>Large-Scale Comparative Analyses of Tick Genomes Elucidate Their Genetic Diversity and Vector Capacities.</title>
        <authorList>
            <consortium name="Tick Genome and Microbiome Consortium (TIGMIC)"/>
            <person name="Jia N."/>
            <person name="Wang J."/>
            <person name="Shi W."/>
            <person name="Du L."/>
            <person name="Sun Y."/>
            <person name="Zhan W."/>
            <person name="Jiang J.F."/>
            <person name="Wang Q."/>
            <person name="Zhang B."/>
            <person name="Ji P."/>
            <person name="Bell-Sakyi L."/>
            <person name="Cui X.M."/>
            <person name="Yuan T.T."/>
            <person name="Jiang B.G."/>
            <person name="Yang W.F."/>
            <person name="Lam T.T."/>
            <person name="Chang Q.C."/>
            <person name="Ding S.J."/>
            <person name="Wang X.J."/>
            <person name="Zhu J.G."/>
            <person name="Ruan X.D."/>
            <person name="Zhao L."/>
            <person name="Wei J.T."/>
            <person name="Ye R.Z."/>
            <person name="Que T.C."/>
            <person name="Du C.H."/>
            <person name="Zhou Y.H."/>
            <person name="Cheng J.X."/>
            <person name="Dai P.F."/>
            <person name="Guo W.B."/>
            <person name="Han X.H."/>
            <person name="Huang E.J."/>
            <person name="Li L.F."/>
            <person name="Wei W."/>
            <person name="Gao Y.C."/>
            <person name="Liu J.Z."/>
            <person name="Shao H.Z."/>
            <person name="Wang X."/>
            <person name="Wang C.C."/>
            <person name="Yang T.C."/>
            <person name="Huo Q.B."/>
            <person name="Li W."/>
            <person name="Chen H.Y."/>
            <person name="Chen S.E."/>
            <person name="Zhou L.G."/>
            <person name="Ni X.B."/>
            <person name="Tian J.H."/>
            <person name="Sheng Y."/>
            <person name="Liu T."/>
            <person name="Pan Y.S."/>
            <person name="Xia L.Y."/>
            <person name="Li J."/>
            <person name="Zhao F."/>
            <person name="Cao W.C."/>
        </authorList>
    </citation>
    <scope>NUCLEOTIDE SEQUENCE</scope>
    <source>
        <strain evidence="2">Rsan-2018</strain>
    </source>
</reference>